<accession>A0A4Y2I7C4</accession>
<gene>
    <name evidence="1" type="ORF">AVEN_140218_1</name>
</gene>
<reference evidence="1 2" key="1">
    <citation type="journal article" date="2019" name="Sci. Rep.">
        <title>Orb-weaving spider Araneus ventricosus genome elucidates the spidroin gene catalogue.</title>
        <authorList>
            <person name="Kono N."/>
            <person name="Nakamura H."/>
            <person name="Ohtoshi R."/>
            <person name="Moran D.A.P."/>
            <person name="Shinohara A."/>
            <person name="Yoshida Y."/>
            <person name="Fujiwara M."/>
            <person name="Mori M."/>
            <person name="Tomita M."/>
            <person name="Arakawa K."/>
        </authorList>
    </citation>
    <scope>NUCLEOTIDE SEQUENCE [LARGE SCALE GENOMIC DNA]</scope>
</reference>
<name>A0A4Y2I7C4_ARAVE</name>
<evidence type="ECO:0000313" key="1">
    <source>
        <dbReference type="EMBL" id="GBM73583.1"/>
    </source>
</evidence>
<organism evidence="1 2">
    <name type="scientific">Araneus ventricosus</name>
    <name type="common">Orbweaver spider</name>
    <name type="synonym">Epeira ventricosa</name>
    <dbReference type="NCBI Taxonomy" id="182803"/>
    <lineage>
        <taxon>Eukaryota</taxon>
        <taxon>Metazoa</taxon>
        <taxon>Ecdysozoa</taxon>
        <taxon>Arthropoda</taxon>
        <taxon>Chelicerata</taxon>
        <taxon>Arachnida</taxon>
        <taxon>Araneae</taxon>
        <taxon>Araneomorphae</taxon>
        <taxon>Entelegynae</taxon>
        <taxon>Araneoidea</taxon>
        <taxon>Araneidae</taxon>
        <taxon>Araneus</taxon>
    </lineage>
</organism>
<dbReference type="AlphaFoldDB" id="A0A4Y2I7C4"/>
<comment type="caution">
    <text evidence="1">The sequence shown here is derived from an EMBL/GenBank/DDBJ whole genome shotgun (WGS) entry which is preliminary data.</text>
</comment>
<keyword evidence="2" id="KW-1185">Reference proteome</keyword>
<dbReference type="EMBL" id="BGPR01002447">
    <property type="protein sequence ID" value="GBM73583.1"/>
    <property type="molecule type" value="Genomic_DNA"/>
</dbReference>
<dbReference type="OrthoDB" id="8195376at2759"/>
<proteinExistence type="predicted"/>
<dbReference type="Proteomes" id="UP000499080">
    <property type="component" value="Unassembled WGS sequence"/>
</dbReference>
<protein>
    <submittedName>
        <fullName evidence="1">Uncharacterized protein</fullName>
    </submittedName>
</protein>
<evidence type="ECO:0000313" key="2">
    <source>
        <dbReference type="Proteomes" id="UP000499080"/>
    </source>
</evidence>
<sequence length="93" mass="10893">MLWDKIEQGINDNPLQERLLRETSRKLKTLQEIASDCKSAELSKDQPKAMNLDRQREVNAVKKEKERRFAEKKILNSVALIQKIISIFERNAI</sequence>